<dbReference type="SUPFAM" id="SSF69318">
    <property type="entry name" value="Integrin alpha N-terminal domain"/>
    <property type="match status" value="1"/>
</dbReference>
<dbReference type="InterPro" id="IPR028994">
    <property type="entry name" value="Integrin_alpha_N"/>
</dbReference>
<dbReference type="PROSITE" id="PS51257">
    <property type="entry name" value="PROKAR_LIPOPROTEIN"/>
    <property type="match status" value="1"/>
</dbReference>
<evidence type="ECO:0000313" key="3">
    <source>
        <dbReference type="Proteomes" id="UP000196027"/>
    </source>
</evidence>
<dbReference type="AlphaFoldDB" id="A0A1Y0IEV6"/>
<accession>A0A1Y0IEV6</accession>
<evidence type="ECO:0000259" key="1">
    <source>
        <dbReference type="Pfam" id="PF13946"/>
    </source>
</evidence>
<name>A0A1Y0IEV6_9GAMM</name>
<dbReference type="Pfam" id="PF13946">
    <property type="entry name" value="DUF4214"/>
    <property type="match status" value="1"/>
</dbReference>
<evidence type="ECO:0000313" key="2">
    <source>
        <dbReference type="EMBL" id="ARU58981.1"/>
    </source>
</evidence>
<feature type="domain" description="DUF4214" evidence="1">
    <location>
        <begin position="92"/>
        <end position="152"/>
    </location>
</feature>
<dbReference type="RefSeq" id="WP_087463697.1">
    <property type="nucleotide sequence ID" value="NZ_CP021425.1"/>
</dbReference>
<proteinExistence type="predicted"/>
<organism evidence="2 3">
    <name type="scientific">Oleiphilus messinensis</name>
    <dbReference type="NCBI Taxonomy" id="141451"/>
    <lineage>
        <taxon>Bacteria</taxon>
        <taxon>Pseudomonadati</taxon>
        <taxon>Pseudomonadota</taxon>
        <taxon>Gammaproteobacteria</taxon>
        <taxon>Oceanospirillales</taxon>
        <taxon>Oleiphilaceae</taxon>
        <taxon>Oleiphilus</taxon>
    </lineage>
</organism>
<sequence>MLSFTARGDRSRIGKAGFRAGNWTCLAVLLGCVWGAQNAVAQCTERSFSAAEQQVINAYIGYYGRAPDYAGFAYWSQVLTDEGGSLGSIIEDFGNSAEFESRFGSLSNTELVNNLFQQVFGRDADPLGLEFYTNELSSGARTLQNITLDILGGAQNDDKVIADNRAAVAGHYVILSSEAKTNIDSDTLFSLLGAVGSDTNSATSACSTVSGFYSDAGETSVASTLSKLSIDTTPTPRVDQSGNDLPSDYAPLGASRTLERKAELFLAGLPRLNESDSLSLLKYLPAGAGQDASTAHMPGASLDESWKQSAYNAVAPGDIDGDGFEEMVFLWWNAGTGAVTLTVMDDESENFTYSAPSVLIAGTPDYLQVITGDLDGDGTDNVIVAIIDDSSGRVNLNVLSGSKSAGFALSSNSVEFSASQSSSDLSIEMAAGQLDRDAGLELAVVTSETVGGGQNGSPGGGQSRYWIYDDLNAGFELKHNDRISAFIDTATIDGVTGTLAVGDVDGDNLDEIVIAALADHFPTTCEPVTTLQLVLDDMVNGNATVASSQYSNRLNNCESSGNNGWTSYVWADVLDIDGDGYQEFHVNGVVFDDLFNTSSLTPMEMDGETIQIPTSNVFKGPGNNQRVRTTRENTVLTAGDVTADGYDDIIVYMPATVPLRQVSNGAVTFWENGYAVTVWGFDPASGEWGQKYYEELDGQHLSEDEFGPPQLAAVNVDNDSTLLKYSEGTHEIVFTEPLVLAALAAPPCWGDGVQVTDVCQTSWGKGSTVGASSSVSHEVTARQHSSVSGDVSLPIIGDVGVEVSRSVGVSLGVEASLGYQTSKTITYTTGAMEDTVVATVIPYDQYTYKILSHPVYPQLVGTDLVISLPRAPRTIQIERQFFNSAVSGEGVQVGSNVFGHTIGDVSTYPSRSDMQSIVGFLGSSIGPVDVGASNGSTSVEISESLTAGLTTSVSVSYEREVKTDLGKSMVGFSVGSSTTASLGFSVGSDVVFAGTVGDMPPETFSLDRAYSYGLFAYQLTDSTSGQTFQVINYWVE</sequence>
<dbReference type="OrthoDB" id="7058166at2"/>
<dbReference type="InterPro" id="IPR038255">
    <property type="entry name" value="PBS_linker_sf"/>
</dbReference>
<protein>
    <recommendedName>
        <fullName evidence="1">DUF4214 domain-containing protein</fullName>
    </recommendedName>
</protein>
<reference evidence="2 3" key="1">
    <citation type="submission" date="2017-05" db="EMBL/GenBank/DDBJ databases">
        <title>Genomic insights into alkan degradation activity of Oleiphilus messinensis.</title>
        <authorList>
            <person name="Kozyavkin S.A."/>
            <person name="Slesarev A.I."/>
            <person name="Golyshin P.N."/>
            <person name="Korzhenkov A."/>
            <person name="Golyshina O.N."/>
            <person name="Toshchakov S.V."/>
        </authorList>
    </citation>
    <scope>NUCLEOTIDE SEQUENCE [LARGE SCALE GENOMIC DNA]</scope>
    <source>
        <strain evidence="2 3">ME102</strain>
    </source>
</reference>
<dbReference type="Gene3D" id="2.130.10.130">
    <property type="entry name" value="Integrin alpha, N-terminal"/>
    <property type="match status" value="1"/>
</dbReference>
<keyword evidence="3" id="KW-1185">Reference proteome</keyword>
<dbReference type="Gene3D" id="1.10.3130.20">
    <property type="entry name" value="Phycobilisome linker domain"/>
    <property type="match status" value="1"/>
</dbReference>
<dbReference type="EMBL" id="CP021425">
    <property type="protein sequence ID" value="ARU58981.1"/>
    <property type="molecule type" value="Genomic_DNA"/>
</dbReference>
<gene>
    <name evidence="2" type="ORF">OLMES_4994</name>
</gene>
<dbReference type="KEGG" id="ome:OLMES_4994"/>
<dbReference type="Proteomes" id="UP000196027">
    <property type="component" value="Chromosome"/>
</dbReference>
<dbReference type="InterPro" id="IPR025282">
    <property type="entry name" value="DUF4214"/>
</dbReference>